<evidence type="ECO:0000256" key="2">
    <source>
        <dbReference type="SAM" id="MobiDB-lite"/>
    </source>
</evidence>
<feature type="compositionally biased region" description="Basic and acidic residues" evidence="2">
    <location>
        <begin position="7"/>
        <end position="24"/>
    </location>
</feature>
<organism evidence="4 5">
    <name type="scientific">Salipiger abyssi</name>
    <dbReference type="NCBI Taxonomy" id="1250539"/>
    <lineage>
        <taxon>Bacteria</taxon>
        <taxon>Pseudomonadati</taxon>
        <taxon>Pseudomonadota</taxon>
        <taxon>Alphaproteobacteria</taxon>
        <taxon>Rhodobacterales</taxon>
        <taxon>Roseobacteraceae</taxon>
        <taxon>Salipiger</taxon>
    </lineage>
</organism>
<dbReference type="RefSeq" id="WP_076699173.1">
    <property type="nucleotide sequence ID" value="NZ_CP015093.1"/>
</dbReference>
<feature type="transmembrane region" description="Helical" evidence="3">
    <location>
        <begin position="33"/>
        <end position="50"/>
    </location>
</feature>
<keyword evidence="5" id="KW-1185">Reference proteome</keyword>
<dbReference type="InterPro" id="IPR029025">
    <property type="entry name" value="T3SS_substrate_exporter_C"/>
</dbReference>
<feature type="transmembrane region" description="Helical" evidence="3">
    <location>
        <begin position="191"/>
        <end position="213"/>
    </location>
</feature>
<dbReference type="Gene3D" id="3.40.1690.10">
    <property type="entry name" value="secretion proteins EscU"/>
    <property type="match status" value="1"/>
</dbReference>
<dbReference type="PANTHER" id="PTHR30531:SF12">
    <property type="entry name" value="FLAGELLAR BIOSYNTHETIC PROTEIN FLHB"/>
    <property type="match status" value="1"/>
</dbReference>
<keyword evidence="4" id="KW-0282">Flagellum</keyword>
<evidence type="ECO:0000256" key="3">
    <source>
        <dbReference type="SAM" id="Phobius"/>
    </source>
</evidence>
<accession>A0A1P8UTB0</accession>
<dbReference type="Gene3D" id="6.10.250.2080">
    <property type="match status" value="1"/>
</dbReference>
<evidence type="ECO:0000313" key="5">
    <source>
        <dbReference type="Proteomes" id="UP000187059"/>
    </source>
</evidence>
<sequence length="364" mass="39941">MAEEDGGDKSHEASQRKLDEARKKGEIPRSPDLLTAAAYLGMLLTGLALGGDAVIRFGDALLPMVAQPDRLAPLFFDGMASAPTGGLLAAVLKPVLPWLAVPALMVLLTLFASRSLLFTPSKLAFKFNRLSPIENAKNKFGRRGLFEFAKSFAKLVLYSVLLSLFLASRLDEIAGIGRASAREAAALMGTLMLRLLGIAALVAIALGAIDYLWQRAEHLRRNRMSQKELRDEYKEAEGDPMFKQHRRARAQEIAMTQMMADVPEADVVIVNPTHYAVALRWSRLPGEAPVCVAKGVDEIARRIREIAEEAGVPVHSDPPTARALHATTEIGDQIAPEHFRPVAAAIRFAEEMRRKMRDQKGLFS</sequence>
<gene>
    <name evidence="4" type="ORF">Ga0080574_TMP2320</name>
</gene>
<reference evidence="4 5" key="1">
    <citation type="submission" date="2016-04" db="EMBL/GenBank/DDBJ databases">
        <title>Deep-sea bacteria in the southern Pacific.</title>
        <authorList>
            <person name="Tang K."/>
        </authorList>
    </citation>
    <scope>NUCLEOTIDE SEQUENCE [LARGE SCALE GENOMIC DNA]</scope>
    <source>
        <strain evidence="4 5">JLT2014</strain>
    </source>
</reference>
<keyword evidence="4" id="KW-0966">Cell projection</keyword>
<evidence type="ECO:0000256" key="1">
    <source>
        <dbReference type="ARBA" id="ARBA00010690"/>
    </source>
</evidence>
<keyword evidence="3" id="KW-1133">Transmembrane helix</keyword>
<dbReference type="OrthoDB" id="9807950at2"/>
<keyword evidence="3" id="KW-0812">Transmembrane</keyword>
<keyword evidence="4" id="KW-0969">Cilium</keyword>
<dbReference type="AlphaFoldDB" id="A0A1P8UTB0"/>
<name>A0A1P8UTB0_9RHOB</name>
<dbReference type="GO" id="GO:0009306">
    <property type="term" value="P:protein secretion"/>
    <property type="evidence" value="ECO:0007669"/>
    <property type="project" value="InterPro"/>
</dbReference>
<feature type="region of interest" description="Disordered" evidence="2">
    <location>
        <begin position="1"/>
        <end position="24"/>
    </location>
</feature>
<proteinExistence type="inferred from homology"/>
<evidence type="ECO:0000313" key="4">
    <source>
        <dbReference type="EMBL" id="APZ52654.1"/>
    </source>
</evidence>
<dbReference type="GO" id="GO:0005886">
    <property type="term" value="C:plasma membrane"/>
    <property type="evidence" value="ECO:0007669"/>
    <property type="project" value="TreeGrafter"/>
</dbReference>
<dbReference type="Pfam" id="PF01312">
    <property type="entry name" value="Bac_export_2"/>
    <property type="match status" value="1"/>
</dbReference>
<comment type="similarity">
    <text evidence="1">Belongs to the type III secretion exporter family.</text>
</comment>
<keyword evidence="3" id="KW-0472">Membrane</keyword>
<feature type="transmembrane region" description="Helical" evidence="3">
    <location>
        <begin position="152"/>
        <end position="171"/>
    </location>
</feature>
<feature type="transmembrane region" description="Helical" evidence="3">
    <location>
        <begin position="98"/>
        <end position="117"/>
    </location>
</feature>
<dbReference type="EMBL" id="CP015093">
    <property type="protein sequence ID" value="APZ52654.1"/>
    <property type="molecule type" value="Genomic_DNA"/>
</dbReference>
<dbReference type="SUPFAM" id="SSF160544">
    <property type="entry name" value="EscU C-terminal domain-like"/>
    <property type="match status" value="1"/>
</dbReference>
<dbReference type="PRINTS" id="PR00950">
    <property type="entry name" value="TYPE3IMSPROT"/>
</dbReference>
<dbReference type="PANTHER" id="PTHR30531">
    <property type="entry name" value="FLAGELLAR BIOSYNTHETIC PROTEIN FLHB"/>
    <property type="match status" value="1"/>
</dbReference>
<dbReference type="KEGG" id="paby:Ga0080574_TMP2320"/>
<protein>
    <submittedName>
        <fullName evidence="4">Flagellar biosynthetic protein FlhB</fullName>
    </submittedName>
</protein>
<dbReference type="InterPro" id="IPR006135">
    <property type="entry name" value="T3SS_substrate_exporter"/>
</dbReference>
<dbReference type="STRING" id="1250539.Ga0080574_TMP2320"/>
<dbReference type="Proteomes" id="UP000187059">
    <property type="component" value="Chromosome"/>
</dbReference>